<proteinExistence type="predicted"/>
<gene>
    <name evidence="2" type="ORF">GRQ65_04565</name>
</gene>
<dbReference type="EMBL" id="WUEK01000002">
    <property type="protein sequence ID" value="MXG88819.1"/>
    <property type="molecule type" value="Genomic_DNA"/>
</dbReference>
<evidence type="ECO:0000313" key="2">
    <source>
        <dbReference type="EMBL" id="MXG88819.1"/>
    </source>
</evidence>
<evidence type="ECO:0000256" key="1">
    <source>
        <dbReference type="SAM" id="Phobius"/>
    </source>
</evidence>
<reference evidence="2 3" key="1">
    <citation type="submission" date="2019-12" db="EMBL/GenBank/DDBJ databases">
        <authorList>
            <person name="Kun Z."/>
        </authorList>
    </citation>
    <scope>NUCLEOTIDE SEQUENCE [LARGE SCALE GENOMIC DNA]</scope>
    <source>
        <strain evidence="2 3">YIM 123512</strain>
    </source>
</reference>
<comment type="caution">
    <text evidence="2">The sequence shown here is derived from an EMBL/GenBank/DDBJ whole genome shotgun (WGS) entry which is preliminary data.</text>
</comment>
<accession>A0A6L7EXL6</accession>
<keyword evidence="1" id="KW-0812">Transmembrane</keyword>
<feature type="transmembrane region" description="Helical" evidence="1">
    <location>
        <begin position="35"/>
        <end position="51"/>
    </location>
</feature>
<keyword evidence="1" id="KW-0472">Membrane</keyword>
<protein>
    <submittedName>
        <fullName evidence="2">Uncharacterized protein</fullName>
    </submittedName>
</protein>
<keyword evidence="3" id="KW-1185">Reference proteome</keyword>
<feature type="transmembrane region" description="Helical" evidence="1">
    <location>
        <begin position="12"/>
        <end position="29"/>
    </location>
</feature>
<dbReference type="RefSeq" id="WP_160875556.1">
    <property type="nucleotide sequence ID" value="NZ_WUEK01000002.1"/>
</dbReference>
<dbReference type="Proteomes" id="UP000473325">
    <property type="component" value="Unassembled WGS sequence"/>
</dbReference>
<name>A0A6L7EXL6_9ACTN</name>
<keyword evidence="1" id="KW-1133">Transmembrane helix</keyword>
<dbReference type="AlphaFoldDB" id="A0A6L7EXL6"/>
<sequence length="68" mass="7381">MLHRAVEWDPPLLVTVVALFTVSGVVSLAVGGEVTWYAVLLAAVCSGAQWARRRRHHRAQIAATRSDG</sequence>
<organism evidence="2 3">
    <name type="scientific">Nocardioides flavescens</name>
    <dbReference type="NCBI Taxonomy" id="2691959"/>
    <lineage>
        <taxon>Bacteria</taxon>
        <taxon>Bacillati</taxon>
        <taxon>Actinomycetota</taxon>
        <taxon>Actinomycetes</taxon>
        <taxon>Propionibacteriales</taxon>
        <taxon>Nocardioidaceae</taxon>
        <taxon>Nocardioides</taxon>
    </lineage>
</organism>
<evidence type="ECO:0000313" key="3">
    <source>
        <dbReference type="Proteomes" id="UP000473325"/>
    </source>
</evidence>